<proteinExistence type="predicted"/>
<feature type="domain" description="RNA polymerase Rpb1" evidence="6">
    <location>
        <begin position="1"/>
        <end position="71"/>
    </location>
</feature>
<keyword evidence="8" id="KW-1185">Reference proteome</keyword>
<reference evidence="7" key="2">
    <citation type="submission" date="2020-11" db="EMBL/GenBank/DDBJ databases">
        <authorList>
            <person name="McCartney M.A."/>
            <person name="Auch B."/>
            <person name="Kono T."/>
            <person name="Mallez S."/>
            <person name="Becker A."/>
            <person name="Gohl D.M."/>
            <person name="Silverstein K.A.T."/>
            <person name="Koren S."/>
            <person name="Bechman K.B."/>
            <person name="Herman A."/>
            <person name="Abrahante J.E."/>
            <person name="Garbe J."/>
        </authorList>
    </citation>
    <scope>NUCLEOTIDE SEQUENCE</scope>
    <source>
        <strain evidence="7">Duluth1</strain>
        <tissue evidence="7">Whole animal</tissue>
    </source>
</reference>
<evidence type="ECO:0000256" key="3">
    <source>
        <dbReference type="ARBA" id="ARBA00022679"/>
    </source>
</evidence>
<comment type="caution">
    <text evidence="7">The sequence shown here is derived from an EMBL/GenBank/DDBJ whole genome shotgun (WGS) entry which is preliminary data.</text>
</comment>
<dbReference type="GO" id="GO:0003899">
    <property type="term" value="F:DNA-directed RNA polymerase activity"/>
    <property type="evidence" value="ECO:0007669"/>
    <property type="project" value="UniProtKB-EC"/>
</dbReference>
<sequence length="81" mass="8572">MVGALAAQSLGEPATQMTLNTFHYAGVSAKNVTLGVPRLKEIINISKKPKTPSLTVFLTGQASRDAEKAKVSGVWLFGKSI</sequence>
<dbReference type="AlphaFoldDB" id="A0A9D4FT33"/>
<dbReference type="GO" id="GO:0005665">
    <property type="term" value="C:RNA polymerase II, core complex"/>
    <property type="evidence" value="ECO:0007669"/>
    <property type="project" value="TreeGrafter"/>
</dbReference>
<dbReference type="Proteomes" id="UP000828390">
    <property type="component" value="Unassembled WGS sequence"/>
</dbReference>
<name>A0A9D4FT33_DREPO</name>
<dbReference type="InterPro" id="IPR007081">
    <property type="entry name" value="RNA_pol_Rpb1_5"/>
</dbReference>
<dbReference type="Pfam" id="PF04998">
    <property type="entry name" value="RNA_pol_Rpb1_5"/>
    <property type="match status" value="1"/>
</dbReference>
<evidence type="ECO:0000313" key="7">
    <source>
        <dbReference type="EMBL" id="KAH3803776.1"/>
    </source>
</evidence>
<evidence type="ECO:0000256" key="2">
    <source>
        <dbReference type="ARBA" id="ARBA00022478"/>
    </source>
</evidence>
<dbReference type="InterPro" id="IPR045867">
    <property type="entry name" value="DNA-dir_RpoC_beta_prime"/>
</dbReference>
<evidence type="ECO:0000256" key="4">
    <source>
        <dbReference type="ARBA" id="ARBA00022695"/>
    </source>
</evidence>
<dbReference type="GO" id="GO:0006351">
    <property type="term" value="P:DNA-templated transcription"/>
    <property type="evidence" value="ECO:0007669"/>
    <property type="project" value="InterPro"/>
</dbReference>
<evidence type="ECO:0000259" key="6">
    <source>
        <dbReference type="Pfam" id="PF04998"/>
    </source>
</evidence>
<keyword evidence="5" id="KW-0804">Transcription</keyword>
<dbReference type="EMBL" id="JAIWYP010000006">
    <property type="protein sequence ID" value="KAH3803776.1"/>
    <property type="molecule type" value="Genomic_DNA"/>
</dbReference>
<evidence type="ECO:0000256" key="1">
    <source>
        <dbReference type="ARBA" id="ARBA00012418"/>
    </source>
</evidence>
<protein>
    <recommendedName>
        <fullName evidence="1">DNA-directed RNA polymerase</fullName>
        <ecNumber evidence="1">2.7.7.6</ecNumber>
    </recommendedName>
</protein>
<keyword evidence="3" id="KW-0808">Transferase</keyword>
<dbReference type="GO" id="GO:0003677">
    <property type="term" value="F:DNA binding"/>
    <property type="evidence" value="ECO:0007669"/>
    <property type="project" value="InterPro"/>
</dbReference>
<keyword evidence="4" id="KW-0548">Nucleotidyltransferase</keyword>
<reference evidence="7" key="1">
    <citation type="journal article" date="2019" name="bioRxiv">
        <title>The Genome of the Zebra Mussel, Dreissena polymorpha: A Resource for Invasive Species Research.</title>
        <authorList>
            <person name="McCartney M.A."/>
            <person name="Auch B."/>
            <person name="Kono T."/>
            <person name="Mallez S."/>
            <person name="Zhang Y."/>
            <person name="Obille A."/>
            <person name="Becker A."/>
            <person name="Abrahante J.E."/>
            <person name="Garbe J."/>
            <person name="Badalamenti J.P."/>
            <person name="Herman A."/>
            <person name="Mangelson H."/>
            <person name="Liachko I."/>
            <person name="Sullivan S."/>
            <person name="Sone E.D."/>
            <person name="Koren S."/>
            <person name="Silverstein K.A.T."/>
            <person name="Beckman K.B."/>
            <person name="Gohl D.M."/>
        </authorList>
    </citation>
    <scope>NUCLEOTIDE SEQUENCE</scope>
    <source>
        <strain evidence="7">Duluth1</strain>
        <tissue evidence="7">Whole animal</tissue>
    </source>
</reference>
<organism evidence="7 8">
    <name type="scientific">Dreissena polymorpha</name>
    <name type="common">Zebra mussel</name>
    <name type="synonym">Mytilus polymorpha</name>
    <dbReference type="NCBI Taxonomy" id="45954"/>
    <lineage>
        <taxon>Eukaryota</taxon>
        <taxon>Metazoa</taxon>
        <taxon>Spiralia</taxon>
        <taxon>Lophotrochozoa</taxon>
        <taxon>Mollusca</taxon>
        <taxon>Bivalvia</taxon>
        <taxon>Autobranchia</taxon>
        <taxon>Heteroconchia</taxon>
        <taxon>Euheterodonta</taxon>
        <taxon>Imparidentia</taxon>
        <taxon>Neoheterodontei</taxon>
        <taxon>Myida</taxon>
        <taxon>Dreissenoidea</taxon>
        <taxon>Dreissenidae</taxon>
        <taxon>Dreissena</taxon>
    </lineage>
</organism>
<accession>A0A9D4FT33</accession>
<dbReference type="PANTHER" id="PTHR19376">
    <property type="entry name" value="DNA-DIRECTED RNA POLYMERASE"/>
    <property type="match status" value="1"/>
</dbReference>
<keyword evidence="2" id="KW-0240">DNA-directed RNA polymerase</keyword>
<dbReference type="EC" id="2.7.7.6" evidence="1"/>
<evidence type="ECO:0000313" key="8">
    <source>
        <dbReference type="Proteomes" id="UP000828390"/>
    </source>
</evidence>
<dbReference type="SUPFAM" id="SSF64484">
    <property type="entry name" value="beta and beta-prime subunits of DNA dependent RNA-polymerase"/>
    <property type="match status" value="1"/>
</dbReference>
<gene>
    <name evidence="7" type="ORF">DPMN_132044</name>
</gene>
<dbReference type="PANTHER" id="PTHR19376:SF37">
    <property type="entry name" value="DNA-DIRECTED RNA POLYMERASE II SUBUNIT RPB1"/>
    <property type="match status" value="1"/>
</dbReference>
<evidence type="ECO:0000256" key="5">
    <source>
        <dbReference type="ARBA" id="ARBA00023163"/>
    </source>
</evidence>